<proteinExistence type="predicted"/>
<organism evidence="1 2">
    <name type="scientific">Leptospira noguchii serovar Autumnalis str. ZUN142</name>
    <dbReference type="NCBI Taxonomy" id="1085540"/>
    <lineage>
        <taxon>Bacteria</taxon>
        <taxon>Pseudomonadati</taxon>
        <taxon>Spirochaetota</taxon>
        <taxon>Spirochaetia</taxon>
        <taxon>Leptospirales</taxon>
        <taxon>Leptospiraceae</taxon>
        <taxon>Leptospira</taxon>
    </lineage>
</organism>
<dbReference type="AlphaFoldDB" id="M6U3N8"/>
<dbReference type="Proteomes" id="UP000012153">
    <property type="component" value="Unassembled WGS sequence"/>
</dbReference>
<comment type="caution">
    <text evidence="1">The sequence shown here is derived from an EMBL/GenBank/DDBJ whole genome shotgun (WGS) entry which is preliminary data.</text>
</comment>
<reference evidence="1 2" key="1">
    <citation type="submission" date="2013-01" db="EMBL/GenBank/DDBJ databases">
        <authorList>
            <person name="Harkins D.M."/>
            <person name="Durkin A.S."/>
            <person name="Brinkac L.M."/>
            <person name="Haft D.H."/>
            <person name="Selengut J.D."/>
            <person name="Sanka R."/>
            <person name="DePew J."/>
            <person name="Purushe J."/>
            <person name="Matthias M.A."/>
            <person name="Vinetz J.M."/>
            <person name="Sutton G.G."/>
            <person name="Nierman W.C."/>
            <person name="Fouts D.E."/>
        </authorList>
    </citation>
    <scope>NUCLEOTIDE SEQUENCE [LARGE SCALE GENOMIC DNA]</scope>
    <source>
        <strain evidence="1 2">ZUN142</strain>
    </source>
</reference>
<accession>M6U3N8</accession>
<name>M6U3N8_9LEPT</name>
<dbReference type="EMBL" id="AHOP02000059">
    <property type="protein sequence ID" value="EMO39100.1"/>
    <property type="molecule type" value="Genomic_DNA"/>
</dbReference>
<evidence type="ECO:0000313" key="2">
    <source>
        <dbReference type="Proteomes" id="UP000012153"/>
    </source>
</evidence>
<protein>
    <submittedName>
        <fullName evidence="1">Uncharacterized protein</fullName>
    </submittedName>
</protein>
<evidence type="ECO:0000313" key="1">
    <source>
        <dbReference type="EMBL" id="EMO39100.1"/>
    </source>
</evidence>
<sequence>MQRKKILANKKLNANSVALTKASSLSIMTLSTIEEDFRIKIELSKTLFAKEF</sequence>
<gene>
    <name evidence="1" type="ORF">LEP1GSC186_0282</name>
</gene>